<feature type="region of interest" description="Disordered" evidence="1">
    <location>
        <begin position="1"/>
        <end position="66"/>
    </location>
</feature>
<proteinExistence type="predicted"/>
<sequence length="351" mass="40161">MSHSDHNQNRKNSSDRSSSGQNYPFASFRPNGGRQSSWGSTASNSGVLGTVPNRNNSSSTTQKTKNKYGKNSYVVNLLLKPVEMGILAKNENFQQEFKGLGAFNHYFGLLAPTNNMGYTLPDVWDGYFHITLAEFSTSLQPDKIEDAFIEFKPDLKDLPQIPDVIFQATSLYACSGANRSEDRKDIDFVVLGIDSTNQTKDFYERLRPILEKIGKHTESNDLTITKLNELHVTIRKYSNFQQDLSKIQVEKFPIQFSCAHLEVKQAREQARDRFKWSRRNSRIYRWWTGVTEIDRKCSGCGEAIMSEKWEGFCLLCGKYESIIPIWSTDGKSNAHYQQILQEEEQKNPSFN</sequence>
<dbReference type="EMBL" id="CAJOBG010002579">
    <property type="protein sequence ID" value="CAF4015666.1"/>
    <property type="molecule type" value="Genomic_DNA"/>
</dbReference>
<dbReference type="AlphaFoldDB" id="A0A819PSN8"/>
<dbReference type="EMBL" id="CAJNRF010007884">
    <property type="protein sequence ID" value="CAF2095475.1"/>
    <property type="molecule type" value="Genomic_DNA"/>
</dbReference>
<dbReference type="Proteomes" id="UP000663866">
    <property type="component" value="Unassembled WGS sequence"/>
</dbReference>
<feature type="compositionally biased region" description="Polar residues" evidence="1">
    <location>
        <begin position="33"/>
        <end position="63"/>
    </location>
</feature>
<evidence type="ECO:0000256" key="1">
    <source>
        <dbReference type="SAM" id="MobiDB-lite"/>
    </source>
</evidence>
<evidence type="ECO:0000313" key="2">
    <source>
        <dbReference type="EMBL" id="CAF2095475.1"/>
    </source>
</evidence>
<protein>
    <submittedName>
        <fullName evidence="3">Uncharacterized protein</fullName>
    </submittedName>
</protein>
<evidence type="ECO:0000313" key="4">
    <source>
        <dbReference type="Proteomes" id="UP000663866"/>
    </source>
</evidence>
<keyword evidence="4" id="KW-1185">Reference proteome</keyword>
<feature type="compositionally biased region" description="Polar residues" evidence="1">
    <location>
        <begin position="15"/>
        <end position="24"/>
    </location>
</feature>
<name>A0A819PSN8_9BILA</name>
<gene>
    <name evidence="3" type="ORF">OVN521_LOCUS15887</name>
    <name evidence="2" type="ORF">WKI299_LOCUS19056</name>
</gene>
<evidence type="ECO:0000313" key="3">
    <source>
        <dbReference type="EMBL" id="CAF4015666.1"/>
    </source>
</evidence>
<organism evidence="3 4">
    <name type="scientific">Rotaria magnacalcarata</name>
    <dbReference type="NCBI Taxonomy" id="392030"/>
    <lineage>
        <taxon>Eukaryota</taxon>
        <taxon>Metazoa</taxon>
        <taxon>Spiralia</taxon>
        <taxon>Gnathifera</taxon>
        <taxon>Rotifera</taxon>
        <taxon>Eurotatoria</taxon>
        <taxon>Bdelloidea</taxon>
        <taxon>Philodinida</taxon>
        <taxon>Philodinidae</taxon>
        <taxon>Rotaria</taxon>
    </lineage>
</organism>
<accession>A0A819PSN8</accession>
<comment type="caution">
    <text evidence="3">The sequence shown here is derived from an EMBL/GenBank/DDBJ whole genome shotgun (WGS) entry which is preliminary data.</text>
</comment>
<feature type="compositionally biased region" description="Basic and acidic residues" evidence="1">
    <location>
        <begin position="1"/>
        <end position="14"/>
    </location>
</feature>
<dbReference type="Proteomes" id="UP000663856">
    <property type="component" value="Unassembled WGS sequence"/>
</dbReference>
<reference evidence="3" key="1">
    <citation type="submission" date="2021-02" db="EMBL/GenBank/DDBJ databases">
        <authorList>
            <person name="Nowell W R."/>
        </authorList>
    </citation>
    <scope>NUCLEOTIDE SEQUENCE</scope>
</reference>